<dbReference type="SUPFAM" id="SSF56112">
    <property type="entry name" value="Protein kinase-like (PK-like)"/>
    <property type="match status" value="1"/>
</dbReference>
<sequence length="358" mass="39611">MTSKDQLAAVRAYASDAMGWPSEAVTAVTPFEEGNRHAVNRVSFRDASDGIRDVVVRVSFGGDASELAHAEREAAVLENVGGVAAPELYDFRRTSDWFDAPAMCMQFLPGRQQDLQTVGLTQIGQLASLVAWVHERPVDGLGESMGTATTIASYAGDRLRAILSTLAWARDPLPETLQDRFRSAAGSLAESFEASRDSGGFNSGETLSLLHGDIGPGNVLWNPGPCLIDWEYTRLGDPADEMAYTFDQNALTPSQRRAFWDGYQQGIDSHSRLAHIIERVNWWEPVTLLGSALWWVERWVRRTELDTEGKADPGVPREPGYYFGHVISRINRLDTLVGSRPSKPERGNDRLVGPPRRW</sequence>
<feature type="domain" description="Aminoglycoside phosphotransferase" evidence="2">
    <location>
        <begin position="39"/>
        <end position="269"/>
    </location>
</feature>
<dbReference type="Pfam" id="PF01636">
    <property type="entry name" value="APH"/>
    <property type="match status" value="1"/>
</dbReference>
<comment type="caution">
    <text evidence="3">The sequence shown here is derived from an EMBL/GenBank/DDBJ whole genome shotgun (WGS) entry which is preliminary data.</text>
</comment>
<feature type="region of interest" description="Disordered" evidence="1">
    <location>
        <begin position="337"/>
        <end position="358"/>
    </location>
</feature>
<evidence type="ECO:0000313" key="4">
    <source>
        <dbReference type="Proteomes" id="UP000638648"/>
    </source>
</evidence>
<evidence type="ECO:0000313" key="3">
    <source>
        <dbReference type="EMBL" id="MBE1604808.1"/>
    </source>
</evidence>
<protein>
    <submittedName>
        <fullName evidence="3">Aminoglycoside phosphotransferase (APT) family kinase protein</fullName>
    </submittedName>
</protein>
<gene>
    <name evidence="3" type="ORF">HEB94_001656</name>
</gene>
<dbReference type="RefSeq" id="WP_192749265.1">
    <property type="nucleotide sequence ID" value="NZ_BAABJL010000180.1"/>
</dbReference>
<dbReference type="Proteomes" id="UP000638648">
    <property type="component" value="Unassembled WGS sequence"/>
</dbReference>
<dbReference type="AlphaFoldDB" id="A0A927MT71"/>
<evidence type="ECO:0000256" key="1">
    <source>
        <dbReference type="SAM" id="MobiDB-lite"/>
    </source>
</evidence>
<dbReference type="Gene3D" id="3.90.1200.10">
    <property type="match status" value="1"/>
</dbReference>
<dbReference type="GO" id="GO:0016301">
    <property type="term" value="F:kinase activity"/>
    <property type="evidence" value="ECO:0007669"/>
    <property type="project" value="UniProtKB-KW"/>
</dbReference>
<dbReference type="EMBL" id="JADBEM010000001">
    <property type="protein sequence ID" value="MBE1604808.1"/>
    <property type="molecule type" value="Genomic_DNA"/>
</dbReference>
<dbReference type="InterPro" id="IPR002575">
    <property type="entry name" value="Aminoglycoside_PTrfase"/>
</dbReference>
<keyword evidence="3" id="KW-0808">Transferase</keyword>
<organism evidence="3 4">
    <name type="scientific">Actinopolymorpha pittospori</name>
    <dbReference type="NCBI Taxonomy" id="648752"/>
    <lineage>
        <taxon>Bacteria</taxon>
        <taxon>Bacillati</taxon>
        <taxon>Actinomycetota</taxon>
        <taxon>Actinomycetes</taxon>
        <taxon>Propionibacteriales</taxon>
        <taxon>Actinopolymorphaceae</taxon>
        <taxon>Actinopolymorpha</taxon>
    </lineage>
</organism>
<accession>A0A927MT71</accession>
<name>A0A927MT71_9ACTN</name>
<dbReference type="InterPro" id="IPR011009">
    <property type="entry name" value="Kinase-like_dom_sf"/>
</dbReference>
<keyword evidence="4" id="KW-1185">Reference proteome</keyword>
<reference evidence="3" key="1">
    <citation type="submission" date="2020-10" db="EMBL/GenBank/DDBJ databases">
        <title>Sequencing the genomes of 1000 actinobacteria strains.</title>
        <authorList>
            <person name="Klenk H.-P."/>
        </authorList>
    </citation>
    <scope>NUCLEOTIDE SEQUENCE</scope>
    <source>
        <strain evidence="3">DSM 45354</strain>
    </source>
</reference>
<keyword evidence="3" id="KW-0418">Kinase</keyword>
<dbReference type="PANTHER" id="PTHR21310">
    <property type="entry name" value="AMINOGLYCOSIDE PHOSPHOTRANSFERASE-RELATED-RELATED"/>
    <property type="match status" value="1"/>
</dbReference>
<evidence type="ECO:0000259" key="2">
    <source>
        <dbReference type="Pfam" id="PF01636"/>
    </source>
</evidence>
<proteinExistence type="predicted"/>
<dbReference type="InterPro" id="IPR051678">
    <property type="entry name" value="AGP_Transferase"/>
</dbReference>